<dbReference type="GO" id="GO:0046872">
    <property type="term" value="F:metal ion binding"/>
    <property type="evidence" value="ECO:0007669"/>
    <property type="project" value="InterPro"/>
</dbReference>
<dbReference type="PROSITE" id="PS50846">
    <property type="entry name" value="HMA_2"/>
    <property type="match status" value="1"/>
</dbReference>
<evidence type="ECO:0000313" key="3">
    <source>
        <dbReference type="EMBL" id="MBA8824790.1"/>
    </source>
</evidence>
<organism evidence="3 4">
    <name type="scientific">Halosaccharopolyspora lacisalsi</name>
    <dbReference type="NCBI Taxonomy" id="1000566"/>
    <lineage>
        <taxon>Bacteria</taxon>
        <taxon>Bacillati</taxon>
        <taxon>Actinomycetota</taxon>
        <taxon>Actinomycetes</taxon>
        <taxon>Pseudonocardiales</taxon>
        <taxon>Pseudonocardiaceae</taxon>
        <taxon>Halosaccharopolyspora</taxon>
    </lineage>
</organism>
<dbReference type="CDD" id="cd00371">
    <property type="entry name" value="HMA"/>
    <property type="match status" value="1"/>
</dbReference>
<name>A0A839DV49_9PSEU</name>
<dbReference type="InterPro" id="IPR036163">
    <property type="entry name" value="HMA_dom_sf"/>
</dbReference>
<proteinExistence type="predicted"/>
<evidence type="ECO:0000256" key="1">
    <source>
        <dbReference type="SAM" id="MobiDB-lite"/>
    </source>
</evidence>
<feature type="region of interest" description="Disordered" evidence="1">
    <location>
        <begin position="503"/>
        <end position="543"/>
    </location>
</feature>
<dbReference type="Proteomes" id="UP000569329">
    <property type="component" value="Unassembled WGS sequence"/>
</dbReference>
<gene>
    <name evidence="3" type="ORF">FHX42_002137</name>
</gene>
<dbReference type="Gene3D" id="3.30.70.100">
    <property type="match status" value="1"/>
</dbReference>
<keyword evidence="4" id="KW-1185">Reference proteome</keyword>
<reference evidence="3 4" key="1">
    <citation type="submission" date="2020-07" db="EMBL/GenBank/DDBJ databases">
        <title>Sequencing the genomes of 1000 actinobacteria strains.</title>
        <authorList>
            <person name="Klenk H.-P."/>
        </authorList>
    </citation>
    <scope>NUCLEOTIDE SEQUENCE [LARGE SCALE GENOMIC DNA]</scope>
    <source>
        <strain evidence="3 4">DSM 45975</strain>
    </source>
</reference>
<evidence type="ECO:0000313" key="4">
    <source>
        <dbReference type="Proteomes" id="UP000569329"/>
    </source>
</evidence>
<evidence type="ECO:0000259" key="2">
    <source>
        <dbReference type="PROSITE" id="PS50846"/>
    </source>
</evidence>
<dbReference type="SUPFAM" id="SSF55008">
    <property type="entry name" value="HMA, heavy metal-associated domain"/>
    <property type="match status" value="1"/>
</dbReference>
<comment type="caution">
    <text evidence="3">The sequence shown here is derived from an EMBL/GenBank/DDBJ whole genome shotgun (WGS) entry which is preliminary data.</text>
</comment>
<accession>A0A839DV49</accession>
<feature type="compositionally biased region" description="Basic and acidic residues" evidence="1">
    <location>
        <begin position="514"/>
        <end position="527"/>
    </location>
</feature>
<dbReference type="EMBL" id="JACGWZ010000002">
    <property type="protein sequence ID" value="MBA8824790.1"/>
    <property type="molecule type" value="Genomic_DNA"/>
</dbReference>
<sequence>MVLGRLLSTASEAASSVVRATSALAGSPAGRRSWSSGDRTHLEVRGLHRSDNAALAEAVRQHLRSRQGVEDVRINATLGRAIVRHDRELVGTDELARVLGDVEHEHDLDHAETAPAGEHHPGNPVPLLREVGAFGVSVVGLGYAAATSLPPIRLFPSVVPATVSLVESVPWMRSTVQQYLGRQATDTVLATVSTVSQVLARSPLALTVTACYRLCACREVLARHHAWHRWERSVGEYPQVHHADPVEAVARPRPLPSGPVERVSDVAGTLALLGYGATLTLAPQRAVAMMQAATPRAGKMGREAFATQLSTTLSGRASLVLDPDVLRRLDRVDTVVLDLPALPSAELAAAARSVGHVVTTELGADGDHLPLNATGLAETVRELQTEGAVVAVVSARDRPTLTVADVGIGVVGDSGSLPWGAHVTCFDLADARTLIGAVAPARTTSRYSARLTVVASWLGALFGSLGPAYGSSSRASMPIGASALIALGLGTWWGTRATTGQHSPRYSIGPSHYGKIEETSSDDDTHSRRVTAPTAACEQSHDP</sequence>
<protein>
    <recommendedName>
        <fullName evidence="2">HMA domain-containing protein</fullName>
    </recommendedName>
</protein>
<dbReference type="RefSeq" id="WP_182544001.1">
    <property type="nucleotide sequence ID" value="NZ_JACGWZ010000002.1"/>
</dbReference>
<feature type="domain" description="HMA" evidence="2">
    <location>
        <begin position="38"/>
        <end position="107"/>
    </location>
</feature>
<dbReference type="InterPro" id="IPR006121">
    <property type="entry name" value="HMA_dom"/>
</dbReference>
<dbReference type="AlphaFoldDB" id="A0A839DV49"/>